<gene>
    <name evidence="3" type="ORF">EVAR_87513_1</name>
</gene>
<comment type="catalytic activity">
    <reaction evidence="1">
        <text>a long-chain fatty acyl-CoA + 2 NADPH + 2 H(+) = a long-chain primary fatty alcohol + 2 NADP(+) + CoA</text>
        <dbReference type="Rhea" id="RHEA:52716"/>
        <dbReference type="ChEBI" id="CHEBI:15378"/>
        <dbReference type="ChEBI" id="CHEBI:57287"/>
        <dbReference type="ChEBI" id="CHEBI:57783"/>
        <dbReference type="ChEBI" id="CHEBI:58349"/>
        <dbReference type="ChEBI" id="CHEBI:77396"/>
        <dbReference type="ChEBI" id="CHEBI:83139"/>
        <dbReference type="EC" id="1.2.1.84"/>
    </reaction>
</comment>
<dbReference type="OrthoDB" id="429813at2759"/>
<dbReference type="EMBL" id="BGZK01000932">
    <property type="protein sequence ID" value="GBP65537.1"/>
    <property type="molecule type" value="Genomic_DNA"/>
</dbReference>
<organism evidence="3 4">
    <name type="scientific">Eumeta variegata</name>
    <name type="common">Bagworm moth</name>
    <name type="synonym">Eumeta japonica</name>
    <dbReference type="NCBI Taxonomy" id="151549"/>
    <lineage>
        <taxon>Eukaryota</taxon>
        <taxon>Metazoa</taxon>
        <taxon>Ecdysozoa</taxon>
        <taxon>Arthropoda</taxon>
        <taxon>Hexapoda</taxon>
        <taxon>Insecta</taxon>
        <taxon>Pterygota</taxon>
        <taxon>Neoptera</taxon>
        <taxon>Endopterygota</taxon>
        <taxon>Lepidoptera</taxon>
        <taxon>Glossata</taxon>
        <taxon>Ditrysia</taxon>
        <taxon>Tineoidea</taxon>
        <taxon>Psychidae</taxon>
        <taxon>Oiketicinae</taxon>
        <taxon>Eumeta</taxon>
    </lineage>
</organism>
<evidence type="ECO:0000313" key="4">
    <source>
        <dbReference type="Proteomes" id="UP000299102"/>
    </source>
</evidence>
<evidence type="ECO:0000259" key="2">
    <source>
        <dbReference type="Pfam" id="PF07993"/>
    </source>
</evidence>
<keyword evidence="1" id="KW-0444">Lipid biosynthesis</keyword>
<dbReference type="InterPro" id="IPR036291">
    <property type="entry name" value="NAD(P)-bd_dom_sf"/>
</dbReference>
<proteinExistence type="inferred from homology"/>
<dbReference type="Gene3D" id="3.40.50.720">
    <property type="entry name" value="NAD(P)-binding Rossmann-like Domain"/>
    <property type="match status" value="1"/>
</dbReference>
<keyword evidence="1" id="KW-0521">NADP</keyword>
<keyword evidence="1" id="KW-0443">Lipid metabolism</keyword>
<dbReference type="InterPro" id="IPR013120">
    <property type="entry name" value="FAR_NAD-bd"/>
</dbReference>
<evidence type="ECO:0000313" key="3">
    <source>
        <dbReference type="EMBL" id="GBP65537.1"/>
    </source>
</evidence>
<accession>A0A4C1XTM4</accession>
<dbReference type="PANTHER" id="PTHR11011">
    <property type="entry name" value="MALE STERILITY PROTEIN 2-RELATED"/>
    <property type="match status" value="1"/>
</dbReference>
<dbReference type="InterPro" id="IPR026055">
    <property type="entry name" value="FAR"/>
</dbReference>
<keyword evidence="4" id="KW-1185">Reference proteome</keyword>
<dbReference type="EC" id="1.2.1.84" evidence="1"/>
<dbReference type="Pfam" id="PF07993">
    <property type="entry name" value="NAD_binding_4"/>
    <property type="match status" value="1"/>
</dbReference>
<feature type="domain" description="Thioester reductase (TE)" evidence="2">
    <location>
        <begin position="40"/>
        <end position="160"/>
    </location>
</feature>
<keyword evidence="1" id="KW-0560">Oxidoreductase</keyword>
<sequence length="202" mass="22673">MDRVLGLEVAALAQSRSLQKIQESGDSQIQKYFADKTILVTGGTGFLGKQLTEKLLRSCREIRRIYLLIRPKKGKDVSQRIQDQFSETLYDELRKCFPSFATKIVGVEGDTSEIGLALSEKNKKMLTNELDVIVHVAATVRFDDPIKKAVLTNTRGTRELYYSVMVSPRPVSLRVASRGRAGDGACNSVNRELRFDNEMTKL</sequence>
<name>A0A4C1XTM4_EUMVA</name>
<dbReference type="SUPFAM" id="SSF51735">
    <property type="entry name" value="NAD(P)-binding Rossmann-fold domains"/>
    <property type="match status" value="1"/>
</dbReference>
<reference evidence="3 4" key="1">
    <citation type="journal article" date="2019" name="Commun. Biol.">
        <title>The bagworm genome reveals a unique fibroin gene that provides high tensile strength.</title>
        <authorList>
            <person name="Kono N."/>
            <person name="Nakamura H."/>
            <person name="Ohtoshi R."/>
            <person name="Tomita M."/>
            <person name="Numata K."/>
            <person name="Arakawa K."/>
        </authorList>
    </citation>
    <scope>NUCLEOTIDE SEQUENCE [LARGE SCALE GENOMIC DNA]</scope>
</reference>
<evidence type="ECO:0000256" key="1">
    <source>
        <dbReference type="RuleBase" id="RU363097"/>
    </source>
</evidence>
<dbReference type="GO" id="GO:0005777">
    <property type="term" value="C:peroxisome"/>
    <property type="evidence" value="ECO:0007669"/>
    <property type="project" value="TreeGrafter"/>
</dbReference>
<comment type="similarity">
    <text evidence="1">Belongs to the fatty acyl-CoA reductase family.</text>
</comment>
<comment type="function">
    <text evidence="1">Catalyzes the reduction of fatty acyl-CoA to fatty alcohols.</text>
</comment>
<dbReference type="STRING" id="151549.A0A4C1XTM4"/>
<dbReference type="Proteomes" id="UP000299102">
    <property type="component" value="Unassembled WGS sequence"/>
</dbReference>
<dbReference type="GO" id="GO:0080019">
    <property type="term" value="F:alcohol-forming very long-chain fatty acyl-CoA reductase activity"/>
    <property type="evidence" value="ECO:0007669"/>
    <property type="project" value="InterPro"/>
</dbReference>
<dbReference type="AlphaFoldDB" id="A0A4C1XTM4"/>
<dbReference type="PANTHER" id="PTHR11011:SF116">
    <property type="entry name" value="FATTY ACYL-COA REDUCTASE CG5065-RELATED"/>
    <property type="match status" value="1"/>
</dbReference>
<protein>
    <recommendedName>
        <fullName evidence="1">Fatty acyl-CoA reductase</fullName>
        <ecNumber evidence="1">1.2.1.84</ecNumber>
    </recommendedName>
</protein>
<dbReference type="GO" id="GO:0035336">
    <property type="term" value="P:long-chain fatty-acyl-CoA metabolic process"/>
    <property type="evidence" value="ECO:0007669"/>
    <property type="project" value="TreeGrafter"/>
</dbReference>
<comment type="caution">
    <text evidence="3">The sequence shown here is derived from an EMBL/GenBank/DDBJ whole genome shotgun (WGS) entry which is preliminary data.</text>
</comment>
<dbReference type="GO" id="GO:0102965">
    <property type="term" value="F:alcohol-forming long-chain fatty acyl-CoA reductase activity"/>
    <property type="evidence" value="ECO:0007669"/>
    <property type="project" value="UniProtKB-EC"/>
</dbReference>